<keyword evidence="2" id="KW-1185">Reference proteome</keyword>
<protein>
    <submittedName>
        <fullName evidence="1">Pheromone shutdown protein</fullName>
    </submittedName>
</protein>
<comment type="caution">
    <text evidence="1">The sequence shown here is derived from an EMBL/GenBank/DDBJ whole genome shotgun (WGS) entry which is preliminary data.</text>
</comment>
<gene>
    <name evidence="1" type="ORF">MML48_3g00015133</name>
</gene>
<accession>A0ACB9TEZ4</accession>
<dbReference type="EMBL" id="CM043017">
    <property type="protein sequence ID" value="KAI4465348.1"/>
    <property type="molecule type" value="Genomic_DNA"/>
</dbReference>
<organism evidence="1 2">
    <name type="scientific">Holotrichia oblita</name>
    <name type="common">Chafer beetle</name>
    <dbReference type="NCBI Taxonomy" id="644536"/>
    <lineage>
        <taxon>Eukaryota</taxon>
        <taxon>Metazoa</taxon>
        <taxon>Ecdysozoa</taxon>
        <taxon>Arthropoda</taxon>
        <taxon>Hexapoda</taxon>
        <taxon>Insecta</taxon>
        <taxon>Pterygota</taxon>
        <taxon>Neoptera</taxon>
        <taxon>Endopterygota</taxon>
        <taxon>Coleoptera</taxon>
        <taxon>Polyphaga</taxon>
        <taxon>Scarabaeiformia</taxon>
        <taxon>Scarabaeidae</taxon>
        <taxon>Melolonthinae</taxon>
        <taxon>Holotrichia</taxon>
    </lineage>
</organism>
<dbReference type="Proteomes" id="UP001056778">
    <property type="component" value="Chromosome 3"/>
</dbReference>
<sequence>MSLPAKSSSKRLKWSLESTRTNRLVPTTDLATPPAFSLSNSLIHSEVTKKTDTSHLIVKKSWELALAPLKQVPMNLFIMYMAGNSISIFPIMMVGMLFLRPIQALFSVNSTFKMIENSSAIGQKCVYLLGNIINICLALYKCQSMGLLPTHSSDWLAFVEPQIRQEYLGGELSASTVKVGSDSDPSSEKSDTFEEILDDTEIPTTNSATLKIEDFDNNLPETVTLLKHPVTGAKVYLVGTAHFSQESKDEVVQIMNFVRPHIVVLELCDARISILQLDEATVLEEAKNVNMENIMSTIRRNGVYYGITYLLLLNMNAHLTKQFGMAPGGEFRVAYKEAQNLGCAVKLGDRPIRITLLRALAKLSWFQTLKLGWHLVFSREPISKEEIEKCKKRDMLEQLLADMSDEYPVLGKVFVDERDVFLTYSLQQAACANLQEIMLPATSRNEPVRVVGVVGIGHVLGIAKLWPKDQHPFIKDIIFVPPPSLTSKIVKAGFKFSMAALACYLLYKLVPVPKSLRVSSSQAFEKIVTRIKTYSIS</sequence>
<evidence type="ECO:0000313" key="1">
    <source>
        <dbReference type="EMBL" id="KAI4465348.1"/>
    </source>
</evidence>
<evidence type="ECO:0000313" key="2">
    <source>
        <dbReference type="Proteomes" id="UP001056778"/>
    </source>
</evidence>
<proteinExistence type="predicted"/>
<reference evidence="1" key="1">
    <citation type="submission" date="2022-04" db="EMBL/GenBank/DDBJ databases">
        <title>Chromosome-scale genome assembly of Holotrichia oblita Faldermann.</title>
        <authorList>
            <person name="Rongchong L."/>
        </authorList>
    </citation>
    <scope>NUCLEOTIDE SEQUENCE</scope>
    <source>
        <strain evidence="1">81SQS9</strain>
    </source>
</reference>
<name>A0ACB9TEZ4_HOLOL</name>